<name>A0AAE1DZ48_9GAST</name>
<dbReference type="Proteomes" id="UP001283361">
    <property type="component" value="Unassembled WGS sequence"/>
</dbReference>
<evidence type="ECO:0000313" key="2">
    <source>
        <dbReference type="EMBL" id="KAK3787665.1"/>
    </source>
</evidence>
<dbReference type="EMBL" id="JAWDGP010001847">
    <property type="protein sequence ID" value="KAK3787665.1"/>
    <property type="molecule type" value="Genomic_DNA"/>
</dbReference>
<proteinExistence type="predicted"/>
<comment type="caution">
    <text evidence="2">The sequence shown here is derived from an EMBL/GenBank/DDBJ whole genome shotgun (WGS) entry which is preliminary data.</text>
</comment>
<protein>
    <submittedName>
        <fullName evidence="2">Uncharacterized protein</fullName>
    </submittedName>
</protein>
<organism evidence="2 3">
    <name type="scientific">Elysia crispata</name>
    <name type="common">lettuce slug</name>
    <dbReference type="NCBI Taxonomy" id="231223"/>
    <lineage>
        <taxon>Eukaryota</taxon>
        <taxon>Metazoa</taxon>
        <taxon>Spiralia</taxon>
        <taxon>Lophotrochozoa</taxon>
        <taxon>Mollusca</taxon>
        <taxon>Gastropoda</taxon>
        <taxon>Heterobranchia</taxon>
        <taxon>Euthyneura</taxon>
        <taxon>Panpulmonata</taxon>
        <taxon>Sacoglossa</taxon>
        <taxon>Placobranchoidea</taxon>
        <taxon>Plakobranchidae</taxon>
        <taxon>Elysia</taxon>
    </lineage>
</organism>
<accession>A0AAE1DZ48</accession>
<sequence>MWVVKGRECRTVLCNMQILETAVGRQLSAKGLNSDSKQRELGHTASGLSRWQEITMEHKANNADSGQA</sequence>
<evidence type="ECO:0000313" key="3">
    <source>
        <dbReference type="Proteomes" id="UP001283361"/>
    </source>
</evidence>
<evidence type="ECO:0000256" key="1">
    <source>
        <dbReference type="SAM" id="MobiDB-lite"/>
    </source>
</evidence>
<gene>
    <name evidence="2" type="ORF">RRG08_031896</name>
</gene>
<feature type="region of interest" description="Disordered" evidence="1">
    <location>
        <begin position="31"/>
        <end position="68"/>
    </location>
</feature>
<dbReference type="AlphaFoldDB" id="A0AAE1DZ48"/>
<reference evidence="2" key="1">
    <citation type="journal article" date="2023" name="G3 (Bethesda)">
        <title>A reference genome for the long-term kleptoplast-retaining sea slug Elysia crispata morphotype clarki.</title>
        <authorList>
            <person name="Eastman K.E."/>
            <person name="Pendleton A.L."/>
            <person name="Shaikh M.A."/>
            <person name="Suttiyut T."/>
            <person name="Ogas R."/>
            <person name="Tomko P."/>
            <person name="Gavelis G."/>
            <person name="Widhalm J.R."/>
            <person name="Wisecaver J.H."/>
        </authorList>
    </citation>
    <scope>NUCLEOTIDE SEQUENCE</scope>
    <source>
        <strain evidence="2">ECLA1</strain>
    </source>
</reference>
<keyword evidence="3" id="KW-1185">Reference proteome</keyword>